<comment type="caution">
    <text evidence="1">The sequence shown here is derived from an EMBL/GenBank/DDBJ whole genome shotgun (WGS) entry which is preliminary data.</text>
</comment>
<accession>A0A7X0H8S3</accession>
<dbReference type="AlphaFoldDB" id="A0A7X0H8S3"/>
<proteinExistence type="predicted"/>
<organism evidence="1 2">
    <name type="scientific">Algisphaera agarilytica</name>
    <dbReference type="NCBI Taxonomy" id="1385975"/>
    <lineage>
        <taxon>Bacteria</taxon>
        <taxon>Pseudomonadati</taxon>
        <taxon>Planctomycetota</taxon>
        <taxon>Phycisphaerae</taxon>
        <taxon>Phycisphaerales</taxon>
        <taxon>Phycisphaeraceae</taxon>
        <taxon>Algisphaera</taxon>
    </lineage>
</organism>
<dbReference type="Proteomes" id="UP000541810">
    <property type="component" value="Unassembled WGS sequence"/>
</dbReference>
<reference evidence="1 2" key="1">
    <citation type="submission" date="2020-08" db="EMBL/GenBank/DDBJ databases">
        <title>Genomic Encyclopedia of Type Strains, Phase IV (KMG-IV): sequencing the most valuable type-strain genomes for metagenomic binning, comparative biology and taxonomic classification.</title>
        <authorList>
            <person name="Goeker M."/>
        </authorList>
    </citation>
    <scope>NUCLEOTIDE SEQUENCE [LARGE SCALE GENOMIC DNA]</scope>
    <source>
        <strain evidence="1 2">DSM 103725</strain>
    </source>
</reference>
<keyword evidence="2" id="KW-1185">Reference proteome</keyword>
<gene>
    <name evidence="1" type="ORF">HNQ40_001716</name>
</gene>
<evidence type="ECO:0000313" key="2">
    <source>
        <dbReference type="Proteomes" id="UP000541810"/>
    </source>
</evidence>
<protein>
    <submittedName>
        <fullName evidence="1">Uncharacterized protein</fullName>
    </submittedName>
</protein>
<name>A0A7X0H8S3_9BACT</name>
<evidence type="ECO:0000313" key="1">
    <source>
        <dbReference type="EMBL" id="MBB6429910.1"/>
    </source>
</evidence>
<dbReference type="EMBL" id="JACHGY010000001">
    <property type="protein sequence ID" value="MBB6429910.1"/>
    <property type="molecule type" value="Genomic_DNA"/>
</dbReference>
<sequence length="121" mass="13956">MPFIKRPAPMNRRQRTQMLIIAGSNCFVVSRREAMANNYWFMSNPLGVEASLILSMECNLDCIRISLSISRIIKYYQHGRCIRVSVKVRGELRSTLVDMVALTLSHIIRVSRRDCYPGLIH</sequence>
<dbReference type="RefSeq" id="WP_184677465.1">
    <property type="nucleotide sequence ID" value="NZ_JACHGY010000001.1"/>
</dbReference>